<dbReference type="Pfam" id="PF13180">
    <property type="entry name" value="PDZ_2"/>
    <property type="match status" value="1"/>
</dbReference>
<dbReference type="PROSITE" id="PS50106">
    <property type="entry name" value="PDZ"/>
    <property type="match status" value="1"/>
</dbReference>
<dbReference type="SUPFAM" id="SSF50494">
    <property type="entry name" value="Trypsin-like serine proteases"/>
    <property type="match status" value="1"/>
</dbReference>
<accession>A0ABW7NC20</accession>
<evidence type="ECO:0000256" key="1">
    <source>
        <dbReference type="ARBA" id="ARBA00010541"/>
    </source>
</evidence>
<evidence type="ECO:0000256" key="5">
    <source>
        <dbReference type="ARBA" id="ARBA00022801"/>
    </source>
</evidence>
<evidence type="ECO:0000256" key="6">
    <source>
        <dbReference type="ARBA" id="ARBA00022825"/>
    </source>
</evidence>
<protein>
    <submittedName>
        <fullName evidence="8">Do family serine endopeptidase</fullName>
        <ecNumber evidence="8">3.4.21.107</ecNumber>
    </submittedName>
</protein>
<dbReference type="EC" id="3.4.21.107" evidence="8"/>
<dbReference type="InterPro" id="IPR011782">
    <property type="entry name" value="Pept_S1C_Do"/>
</dbReference>
<comment type="similarity">
    <text evidence="1">Belongs to the peptidase S1C family.</text>
</comment>
<keyword evidence="6" id="KW-0720">Serine protease</keyword>
<proteinExistence type="inferred from homology"/>
<organism evidence="8 9">
    <name type="scientific">Marinoscillum luteum</name>
    <dbReference type="NCBI Taxonomy" id="861051"/>
    <lineage>
        <taxon>Bacteria</taxon>
        <taxon>Pseudomonadati</taxon>
        <taxon>Bacteroidota</taxon>
        <taxon>Cytophagia</taxon>
        <taxon>Cytophagales</taxon>
        <taxon>Reichenbachiellaceae</taxon>
        <taxon>Marinoscillum</taxon>
    </lineage>
</organism>
<dbReference type="PANTHER" id="PTHR22939">
    <property type="entry name" value="SERINE PROTEASE FAMILY S1C HTRA-RELATED"/>
    <property type="match status" value="1"/>
</dbReference>
<dbReference type="Pfam" id="PF13365">
    <property type="entry name" value="Trypsin_2"/>
    <property type="match status" value="1"/>
</dbReference>
<evidence type="ECO:0000259" key="7">
    <source>
        <dbReference type="PROSITE" id="PS50106"/>
    </source>
</evidence>
<dbReference type="SMART" id="SM00228">
    <property type="entry name" value="PDZ"/>
    <property type="match status" value="2"/>
</dbReference>
<evidence type="ECO:0000256" key="3">
    <source>
        <dbReference type="ARBA" id="ARBA00022729"/>
    </source>
</evidence>
<gene>
    <name evidence="8" type="ORF">ACHKAR_16755</name>
</gene>
<dbReference type="Gene3D" id="2.40.10.120">
    <property type="match status" value="1"/>
</dbReference>
<keyword evidence="5 8" id="KW-0378">Hydrolase</keyword>
<dbReference type="InterPro" id="IPR009003">
    <property type="entry name" value="Peptidase_S1_PA"/>
</dbReference>
<dbReference type="PRINTS" id="PR00834">
    <property type="entry name" value="PROTEASES2C"/>
</dbReference>
<dbReference type="Gene3D" id="2.30.42.10">
    <property type="match status" value="2"/>
</dbReference>
<dbReference type="PANTHER" id="PTHR22939:SF129">
    <property type="entry name" value="SERINE PROTEASE HTRA2, MITOCHONDRIAL"/>
    <property type="match status" value="1"/>
</dbReference>
<evidence type="ECO:0000313" key="9">
    <source>
        <dbReference type="Proteomes" id="UP001610063"/>
    </source>
</evidence>
<dbReference type="GO" id="GO:0016787">
    <property type="term" value="F:hydrolase activity"/>
    <property type="evidence" value="ECO:0007669"/>
    <property type="project" value="UniProtKB-KW"/>
</dbReference>
<name>A0ABW7NC20_9BACT</name>
<dbReference type="SUPFAM" id="SSF50156">
    <property type="entry name" value="PDZ domain-like"/>
    <property type="match status" value="2"/>
</dbReference>
<keyword evidence="9" id="KW-1185">Reference proteome</keyword>
<dbReference type="NCBIfam" id="TIGR02037">
    <property type="entry name" value="degP_htrA_DO"/>
    <property type="match status" value="1"/>
</dbReference>
<sequence>MSKRNIFFAMILSSFLGAAIALGGYATLVETEVTNQIQPVSGNNPVSFTNYVFDTTDYVVPQGLNFVYAAKSATPGVVHIRTKYAATTQSNGARNPMEDFFRDYFGDRYDRREGGPGMGAGSGVIISSDGYIATNNHVVDGASEIEILLNDNSTYKGEVVGVDPDTDLALIKVDAENLPTVKFGDSESMQIGEWVLAIGNPFDFRSTVTAGIVSAKARNINILARGGSATRIEAFIQTDAAVNPGNSGGALVNLKGELVGINTAIASPTGAFAGYSFAVPATLVKKVIYDLKDFGAVQRPLLGIQIVDVSSALAEQENLNVLKGVFVAKVNEGTSAAEAGLKEKDVIIAIEGKKVSNVAQLQEQVALNRPGDKIEVTFIRDGKTKTVDAILKNQFMTTEVVKANSAFQMEGATLEPVSDTYKEKFGIKSGVQVKSIEKGKWKEAGIEEGFIITKIDKRPIANMDDLSASLNGARGEGILIEGVYPNGEKAYYGIGW</sequence>
<dbReference type="Proteomes" id="UP001610063">
    <property type="component" value="Unassembled WGS sequence"/>
</dbReference>
<evidence type="ECO:0000256" key="2">
    <source>
        <dbReference type="ARBA" id="ARBA00022670"/>
    </source>
</evidence>
<dbReference type="RefSeq" id="WP_159582893.1">
    <property type="nucleotide sequence ID" value="NZ_JBIPKE010000019.1"/>
</dbReference>
<evidence type="ECO:0000313" key="8">
    <source>
        <dbReference type="EMBL" id="MFH6985106.1"/>
    </source>
</evidence>
<comment type="caution">
    <text evidence="8">The sequence shown here is derived from an EMBL/GenBank/DDBJ whole genome shotgun (WGS) entry which is preliminary data.</text>
</comment>
<dbReference type="EMBL" id="JBIPKE010000019">
    <property type="protein sequence ID" value="MFH6985106.1"/>
    <property type="molecule type" value="Genomic_DNA"/>
</dbReference>
<keyword evidence="2" id="KW-0645">Protease</keyword>
<dbReference type="InterPro" id="IPR001940">
    <property type="entry name" value="Peptidase_S1C"/>
</dbReference>
<keyword evidence="3" id="KW-0732">Signal</keyword>
<reference evidence="8 9" key="1">
    <citation type="journal article" date="2013" name="Int. J. Syst. Evol. Microbiol.">
        <title>Marinoscillum luteum sp. nov., isolated from marine sediment.</title>
        <authorList>
            <person name="Cha I.T."/>
            <person name="Park S.J."/>
            <person name="Kim S.J."/>
            <person name="Kim J.G."/>
            <person name="Jung M.Y."/>
            <person name="Shin K.S."/>
            <person name="Kwon K.K."/>
            <person name="Yang S.H."/>
            <person name="Seo Y.S."/>
            <person name="Rhee S.K."/>
        </authorList>
    </citation>
    <scope>NUCLEOTIDE SEQUENCE [LARGE SCALE GENOMIC DNA]</scope>
    <source>
        <strain evidence="8 9">KCTC 23939</strain>
    </source>
</reference>
<dbReference type="InterPro" id="IPR036034">
    <property type="entry name" value="PDZ_sf"/>
</dbReference>
<dbReference type="InterPro" id="IPR001478">
    <property type="entry name" value="PDZ"/>
</dbReference>
<keyword evidence="4" id="KW-0677">Repeat</keyword>
<feature type="domain" description="PDZ" evidence="7">
    <location>
        <begin position="286"/>
        <end position="382"/>
    </location>
</feature>
<evidence type="ECO:0000256" key="4">
    <source>
        <dbReference type="ARBA" id="ARBA00022737"/>
    </source>
</evidence>